<feature type="region of interest" description="Disordered" evidence="1">
    <location>
        <begin position="13"/>
        <end position="45"/>
    </location>
</feature>
<organism evidence="2 3">
    <name type="scientific">Kribbella yunnanensis</name>
    <dbReference type="NCBI Taxonomy" id="190194"/>
    <lineage>
        <taxon>Bacteria</taxon>
        <taxon>Bacillati</taxon>
        <taxon>Actinomycetota</taxon>
        <taxon>Actinomycetes</taxon>
        <taxon>Propionibacteriales</taxon>
        <taxon>Kribbellaceae</taxon>
        <taxon>Kribbella</taxon>
    </lineage>
</organism>
<keyword evidence="3" id="KW-1185">Reference proteome</keyword>
<gene>
    <name evidence="2" type="ORF">GCM10009745_03130</name>
</gene>
<dbReference type="Proteomes" id="UP001500280">
    <property type="component" value="Unassembled WGS sequence"/>
</dbReference>
<feature type="compositionally biased region" description="Polar residues" evidence="1">
    <location>
        <begin position="13"/>
        <end position="23"/>
    </location>
</feature>
<comment type="caution">
    <text evidence="2">The sequence shown here is derived from an EMBL/GenBank/DDBJ whole genome shotgun (WGS) entry which is preliminary data.</text>
</comment>
<evidence type="ECO:0000313" key="2">
    <source>
        <dbReference type="EMBL" id="GAA1664736.1"/>
    </source>
</evidence>
<evidence type="ECO:0000313" key="3">
    <source>
        <dbReference type="Proteomes" id="UP001500280"/>
    </source>
</evidence>
<sequence length="305" mass="31864">MVTVAAVLNGTQVLDRSEPATTPTPLPARVTSPPDDGMPTSPVKPAKGDYVINGVNYQANVAGAELQVAKVNDRPLSFSWTPTDTKVDFRVFCTIPGNGAAGGMGAVVLRLNGKVVTTRPCDNVSDPLPGERFGADPSQDLGVRVGRTVQLTATVVDGNGREVKSPGLLLGAAVYTRAEIRAFGPPYNYVELPVFAQFHGRLYRLDEGQTSPTSGPRLANIEIQGPAFEPYLAVFGVEGSGLAQSLELAGTPGGRSFEFTPADGLASGLHIAPVPAQAAGPVIFRQTGNLVASGELFLALYHAVE</sequence>
<evidence type="ECO:0000256" key="1">
    <source>
        <dbReference type="SAM" id="MobiDB-lite"/>
    </source>
</evidence>
<proteinExistence type="predicted"/>
<accession>A0ABN2G3G4</accession>
<reference evidence="2 3" key="1">
    <citation type="journal article" date="2019" name="Int. J. Syst. Evol. Microbiol.">
        <title>The Global Catalogue of Microorganisms (GCM) 10K type strain sequencing project: providing services to taxonomists for standard genome sequencing and annotation.</title>
        <authorList>
            <consortium name="The Broad Institute Genomics Platform"/>
            <consortium name="The Broad Institute Genome Sequencing Center for Infectious Disease"/>
            <person name="Wu L."/>
            <person name="Ma J."/>
        </authorList>
    </citation>
    <scope>NUCLEOTIDE SEQUENCE [LARGE SCALE GENOMIC DNA]</scope>
    <source>
        <strain evidence="2 3">JCM 14307</strain>
    </source>
</reference>
<name>A0ABN2G3G4_9ACTN</name>
<protein>
    <submittedName>
        <fullName evidence="2">Uncharacterized protein</fullName>
    </submittedName>
</protein>
<dbReference type="EMBL" id="BAAANF010000002">
    <property type="protein sequence ID" value="GAA1664736.1"/>
    <property type="molecule type" value="Genomic_DNA"/>
</dbReference>